<feature type="domain" description="ParB-like N-terminal" evidence="1">
    <location>
        <begin position="14"/>
        <end position="103"/>
    </location>
</feature>
<evidence type="ECO:0000313" key="3">
    <source>
        <dbReference type="Proteomes" id="UP000248857"/>
    </source>
</evidence>
<evidence type="ECO:0000259" key="1">
    <source>
        <dbReference type="SMART" id="SM00470"/>
    </source>
</evidence>
<dbReference type="OrthoDB" id="189843at2"/>
<name>A0A2W1JMQ6_9CYAN</name>
<proteinExistence type="predicted"/>
<organism evidence="2 3">
    <name type="scientific">Acaryochloris thomasi RCC1774</name>
    <dbReference type="NCBI Taxonomy" id="1764569"/>
    <lineage>
        <taxon>Bacteria</taxon>
        <taxon>Bacillati</taxon>
        <taxon>Cyanobacteriota</taxon>
        <taxon>Cyanophyceae</taxon>
        <taxon>Acaryochloridales</taxon>
        <taxon>Acaryochloridaceae</taxon>
        <taxon>Acaryochloris</taxon>
        <taxon>Acaryochloris thomasi</taxon>
    </lineage>
</organism>
<accession>A0A2W1JMQ6</accession>
<gene>
    <name evidence="2" type="ORF">C1752_10568</name>
</gene>
<dbReference type="InterPro" id="IPR036086">
    <property type="entry name" value="ParB/Sulfiredoxin_sf"/>
</dbReference>
<comment type="caution">
    <text evidence="2">The sequence shown here is derived from an EMBL/GenBank/DDBJ whole genome shotgun (WGS) entry which is preliminary data.</text>
</comment>
<dbReference type="AlphaFoldDB" id="A0A2W1JMQ6"/>
<dbReference type="CDD" id="cd16387">
    <property type="entry name" value="ParB_N_Srx"/>
    <property type="match status" value="1"/>
</dbReference>
<reference evidence="2 3" key="1">
    <citation type="journal article" date="2018" name="Sci. Rep.">
        <title>A novel species of the marine cyanobacterium Acaryochloris with a unique pigment content and lifestyle.</title>
        <authorList>
            <person name="Partensky F."/>
            <person name="Six C."/>
            <person name="Ratin M."/>
            <person name="Garczarek L."/>
            <person name="Vaulot D."/>
            <person name="Probert I."/>
            <person name="Calteau A."/>
            <person name="Gourvil P."/>
            <person name="Marie D."/>
            <person name="Grebert T."/>
            <person name="Bouchier C."/>
            <person name="Le Panse S."/>
            <person name="Gachenot M."/>
            <person name="Rodriguez F."/>
            <person name="Garrido J.L."/>
        </authorList>
    </citation>
    <scope>NUCLEOTIDE SEQUENCE [LARGE SCALE GENOMIC DNA]</scope>
    <source>
        <strain evidence="2 3">RCC1774</strain>
    </source>
</reference>
<dbReference type="InterPro" id="IPR003115">
    <property type="entry name" value="ParB_N"/>
</dbReference>
<dbReference type="Gene3D" id="3.90.1530.10">
    <property type="entry name" value="Conserved hypothetical protein from pyrococcus furiosus pfu- 392566-001, ParB domain"/>
    <property type="match status" value="1"/>
</dbReference>
<dbReference type="SUPFAM" id="SSF110849">
    <property type="entry name" value="ParB/Sulfiredoxin"/>
    <property type="match status" value="1"/>
</dbReference>
<dbReference type="SMART" id="SM00470">
    <property type="entry name" value="ParB"/>
    <property type="match status" value="1"/>
</dbReference>
<dbReference type="EMBL" id="PQWO01000033">
    <property type="protein sequence ID" value="PZD70561.1"/>
    <property type="molecule type" value="Genomic_DNA"/>
</dbReference>
<protein>
    <recommendedName>
        <fullName evidence="1">ParB-like N-terminal domain-containing protein</fullName>
    </recommendedName>
</protein>
<evidence type="ECO:0000313" key="2">
    <source>
        <dbReference type="EMBL" id="PZD70561.1"/>
    </source>
</evidence>
<sequence length="192" mass="22082">MEMNSLPLCIWKDKDLKLSDIQVSEQVQSRSEICRQTVSTYAAKINEGEMAPVLVFCDGFRYWLVDGFHRYQAAKLVNHTKISCRVAYGSKRDAILYAIAANIDNGFKRANADKRNGVETLLSDSEWSQWSNHEIARRCGVSHTYVRKLRLKLQESNEINPLIQTRQSVNRIAFRNGREYPIDVSNIGQLDR</sequence>
<keyword evidence="3" id="KW-1185">Reference proteome</keyword>
<dbReference type="Pfam" id="PF02195">
    <property type="entry name" value="ParB_N"/>
    <property type="match status" value="1"/>
</dbReference>
<dbReference type="Proteomes" id="UP000248857">
    <property type="component" value="Unassembled WGS sequence"/>
</dbReference>